<protein>
    <submittedName>
        <fullName evidence="1">Uncharacterized protein</fullName>
    </submittedName>
</protein>
<name>A0A5J4SC44_9ZZZZ</name>
<organism evidence="1">
    <name type="scientific">termite gut metagenome</name>
    <dbReference type="NCBI Taxonomy" id="433724"/>
    <lineage>
        <taxon>unclassified sequences</taxon>
        <taxon>metagenomes</taxon>
        <taxon>organismal metagenomes</taxon>
    </lineage>
</organism>
<reference evidence="1" key="1">
    <citation type="submission" date="2019-03" db="EMBL/GenBank/DDBJ databases">
        <title>Single cell metagenomics reveals metabolic interactions within the superorganism composed of flagellate Streblomastix strix and complex community of Bacteroidetes bacteria on its surface.</title>
        <authorList>
            <person name="Treitli S.C."/>
            <person name="Kolisko M."/>
            <person name="Husnik F."/>
            <person name="Keeling P."/>
            <person name="Hampl V."/>
        </authorList>
    </citation>
    <scope>NUCLEOTIDE SEQUENCE</scope>
    <source>
        <strain evidence="1">STM</strain>
    </source>
</reference>
<proteinExistence type="predicted"/>
<gene>
    <name evidence="1" type="ORF">EZS27_009370</name>
</gene>
<evidence type="ECO:0000313" key="1">
    <source>
        <dbReference type="EMBL" id="KAA6342910.1"/>
    </source>
</evidence>
<comment type="caution">
    <text evidence="1">The sequence shown here is derived from an EMBL/GenBank/DDBJ whole genome shotgun (WGS) entry which is preliminary data.</text>
</comment>
<sequence length="160" mass="18106">MCQCNNVGFGSYANTVLVSVPSHIYPLMNCLGEIKRVQKITIDRCILPEIQGLWEKGIHTIGSCCGHNKSYGYIQVIEEDIPRMEKLGYKHDIEFDKIQSTNNSFCSKNIKETTMKEKEDIKRCASCSKFQTKDCKNIVIGSDPACFGHKKSHWIGKLTP</sequence>
<dbReference type="EMBL" id="SNRY01000299">
    <property type="protein sequence ID" value="KAA6342910.1"/>
    <property type="molecule type" value="Genomic_DNA"/>
</dbReference>
<dbReference type="AlphaFoldDB" id="A0A5J4SC44"/>
<accession>A0A5J4SC44</accession>